<dbReference type="Gene3D" id="3.40.50.300">
    <property type="entry name" value="P-loop containing nucleotide triphosphate hydrolases"/>
    <property type="match status" value="1"/>
</dbReference>
<evidence type="ECO:0000313" key="2">
    <source>
        <dbReference type="Proteomes" id="UP001056455"/>
    </source>
</evidence>
<dbReference type="SUPFAM" id="SSF52540">
    <property type="entry name" value="P-loop containing nucleoside triphosphate hydrolases"/>
    <property type="match status" value="1"/>
</dbReference>
<name>A0ABY4YV70_9MICO</name>
<dbReference type="Proteomes" id="UP001056455">
    <property type="component" value="Chromosome"/>
</dbReference>
<sequence>MPRSGTTWLARLLASGLRTALPGREPMNPRGRQYALSGTLPGWVRLTQPTVQQVRILRRAYAGINPWTYSRYGHRQWIAGLPNIRCIVKDPFAMLSIPAIQRVTGARAVLVYRHPGAALASYRRMGWTPDTEELVPIISQFIAKYGPTDGVVLPRDGQDDVSALAWFWSALYGMALRDTSPEAVDVVSHRDVAIGGDAAARRLFQALELTWTSATQQLIHPSGVRAANEQALHNLHRDPAVVADAWRDHFASRDVQRLDEETAAVREALEQRSLRVSERPAP</sequence>
<dbReference type="Pfam" id="PF13469">
    <property type="entry name" value="Sulfotransfer_3"/>
    <property type="match status" value="1"/>
</dbReference>
<dbReference type="EMBL" id="CP099489">
    <property type="protein sequence ID" value="USQ80449.1"/>
    <property type="molecule type" value="Genomic_DNA"/>
</dbReference>
<dbReference type="InterPro" id="IPR027417">
    <property type="entry name" value="P-loop_NTPase"/>
</dbReference>
<proteinExistence type="predicted"/>
<accession>A0ABY4YV70</accession>
<evidence type="ECO:0000313" key="1">
    <source>
        <dbReference type="EMBL" id="USQ80449.1"/>
    </source>
</evidence>
<gene>
    <name evidence="1" type="ORF">NF556_01935</name>
</gene>
<organism evidence="1 2">
    <name type="scientific">Ornithinimicrobium faecis</name>
    <dbReference type="NCBI Taxonomy" id="2934158"/>
    <lineage>
        <taxon>Bacteria</taxon>
        <taxon>Bacillati</taxon>
        <taxon>Actinomycetota</taxon>
        <taxon>Actinomycetes</taxon>
        <taxon>Micrococcales</taxon>
        <taxon>Ornithinimicrobiaceae</taxon>
        <taxon>Ornithinimicrobium</taxon>
    </lineage>
</organism>
<keyword evidence="2" id="KW-1185">Reference proteome</keyword>
<reference evidence="1" key="1">
    <citation type="submission" date="2022-06" db="EMBL/GenBank/DDBJ databases">
        <title>Ornithinimicrobium HY1793.</title>
        <authorList>
            <person name="Huang Y."/>
        </authorList>
    </citation>
    <scope>NUCLEOTIDE SEQUENCE</scope>
    <source>
        <strain evidence="1">HY1793</strain>
    </source>
</reference>
<protein>
    <submittedName>
        <fullName evidence="1">Sulfotransferase</fullName>
    </submittedName>
</protein>